<comment type="similarity">
    <text evidence="2">Belongs to the hyi family.</text>
</comment>
<dbReference type="GO" id="GO:0016853">
    <property type="term" value="F:isomerase activity"/>
    <property type="evidence" value="ECO:0007669"/>
    <property type="project" value="UniProtKB-KW"/>
</dbReference>
<feature type="active site" description="Proton donor/acceptor" evidence="3">
    <location>
        <position position="144"/>
    </location>
</feature>
<dbReference type="PANTHER" id="PTHR43489">
    <property type="entry name" value="ISOMERASE"/>
    <property type="match status" value="1"/>
</dbReference>
<dbReference type="Proteomes" id="UP000632659">
    <property type="component" value="Unassembled WGS sequence"/>
</dbReference>
<dbReference type="InterPro" id="IPR036237">
    <property type="entry name" value="Xyl_isomerase-like_sf"/>
</dbReference>
<evidence type="ECO:0000256" key="3">
    <source>
        <dbReference type="PIRSR" id="PIRSR006241-50"/>
    </source>
</evidence>
<feature type="active site" description="Proton donor/acceptor" evidence="3">
    <location>
        <position position="242"/>
    </location>
</feature>
<evidence type="ECO:0000256" key="1">
    <source>
        <dbReference type="ARBA" id="ARBA00023235"/>
    </source>
</evidence>
<proteinExistence type="inferred from homology"/>
<evidence type="ECO:0000313" key="5">
    <source>
        <dbReference type="EMBL" id="MBC8611282.1"/>
    </source>
</evidence>
<dbReference type="Pfam" id="PF01261">
    <property type="entry name" value="AP_endonuc_2"/>
    <property type="match status" value="1"/>
</dbReference>
<dbReference type="InterPro" id="IPR013022">
    <property type="entry name" value="Xyl_isomerase-like_TIM-brl"/>
</dbReference>
<name>A0A8J6PG32_9FIRM</name>
<evidence type="ECO:0000256" key="2">
    <source>
        <dbReference type="PIRNR" id="PIRNR006241"/>
    </source>
</evidence>
<sequence>MKFSCCIELLFTEYPFVERIYHAKECGFDAIEFWNWTDKDCAKISRALEDTGMEVGIFQGNIHGRMVDARDQQLYLQGVQESVKTAKQLGCKNLFLMSDIMREDRSVLEMDPPITDEEKLEQTKRVLTELKEVSDRENINFLIEPLNIKVDHPGYSLCHSKPAFDLVREIGHPGIRVLYDAYHMQIMEGNIIQTIRDHVQEIGYFHVADVPGRMEPGTGEMNFKNIIRALGEAGYDKIVGFEFSSSQKDSKKILQTVLDQIKRGDDI</sequence>
<accession>A0A8J6PG32</accession>
<dbReference type="Gene3D" id="3.20.20.150">
    <property type="entry name" value="Divalent-metal-dependent TIM barrel enzymes"/>
    <property type="match status" value="1"/>
</dbReference>
<gene>
    <name evidence="5" type="ORF">H8702_09195</name>
</gene>
<dbReference type="AlphaFoldDB" id="A0A8J6PG32"/>
<dbReference type="EMBL" id="JACRTL010000005">
    <property type="protein sequence ID" value="MBC8611282.1"/>
    <property type="molecule type" value="Genomic_DNA"/>
</dbReference>
<protein>
    <submittedName>
        <fullName evidence="5">TIM barrel protein</fullName>
    </submittedName>
</protein>
<organism evidence="5 6">
    <name type="scientific">Massiliimalia timonensis</name>
    <dbReference type="NCBI Taxonomy" id="1987501"/>
    <lineage>
        <taxon>Bacteria</taxon>
        <taxon>Bacillati</taxon>
        <taxon>Bacillota</taxon>
        <taxon>Clostridia</taxon>
        <taxon>Eubacteriales</taxon>
        <taxon>Oscillospiraceae</taxon>
        <taxon>Massiliimalia</taxon>
    </lineage>
</organism>
<dbReference type="PIRSF" id="PIRSF006241">
    <property type="entry name" value="HyI"/>
    <property type="match status" value="1"/>
</dbReference>
<evidence type="ECO:0000313" key="6">
    <source>
        <dbReference type="Proteomes" id="UP000632659"/>
    </source>
</evidence>
<feature type="domain" description="Xylose isomerase-like TIM barrel" evidence="4">
    <location>
        <begin position="22"/>
        <end position="256"/>
    </location>
</feature>
<reference evidence="5" key="1">
    <citation type="submission" date="2020-08" db="EMBL/GenBank/DDBJ databases">
        <title>Genome public.</title>
        <authorList>
            <person name="Liu C."/>
            <person name="Sun Q."/>
        </authorList>
    </citation>
    <scope>NUCLEOTIDE SEQUENCE</scope>
    <source>
        <strain evidence="5">NSJ-15</strain>
    </source>
</reference>
<dbReference type="InterPro" id="IPR050417">
    <property type="entry name" value="Sugar_Epim/Isomerase"/>
</dbReference>
<comment type="caution">
    <text evidence="5">The sequence shown here is derived from an EMBL/GenBank/DDBJ whole genome shotgun (WGS) entry which is preliminary data.</text>
</comment>
<keyword evidence="1 2" id="KW-0413">Isomerase</keyword>
<dbReference type="OrthoDB" id="9786584at2"/>
<dbReference type="InterPro" id="IPR026040">
    <property type="entry name" value="HyI-like"/>
</dbReference>
<keyword evidence="6" id="KW-1185">Reference proteome</keyword>
<dbReference type="RefSeq" id="WP_093987696.1">
    <property type="nucleotide sequence ID" value="NZ_FYDD01000002.1"/>
</dbReference>
<evidence type="ECO:0000259" key="4">
    <source>
        <dbReference type="Pfam" id="PF01261"/>
    </source>
</evidence>
<dbReference type="SUPFAM" id="SSF51658">
    <property type="entry name" value="Xylose isomerase-like"/>
    <property type="match status" value="1"/>
</dbReference>